<feature type="domain" description="HTH merR-type" evidence="6">
    <location>
        <begin position="15"/>
        <end position="76"/>
    </location>
</feature>
<evidence type="ECO:0000313" key="7">
    <source>
        <dbReference type="EMBL" id="GLB31469.1"/>
    </source>
</evidence>
<comment type="caution">
    <text evidence="7">The sequence shown here is derived from an EMBL/GenBank/DDBJ whole genome shotgun (WGS) entry which is preliminary data.</text>
</comment>
<keyword evidence="3" id="KW-0238">DNA-binding</keyword>
<keyword evidence="8" id="KW-1185">Reference proteome</keyword>
<dbReference type="Proteomes" id="UP001419084">
    <property type="component" value="Unassembled WGS sequence"/>
</dbReference>
<evidence type="ECO:0000259" key="6">
    <source>
        <dbReference type="PROSITE" id="PS50937"/>
    </source>
</evidence>
<sequence>MNNRNDKKEGSSLTTYKTTQIAKIIGVHPNTIRFYEEMQLLPVIPRTKSGYRIFDDRHLEQLRLLRTAFRAEIISDRLRKEVYDIVKTAAVGDASGAYQSTQRYLEHLREERKRAEEAIRITLDIIENNEKTDETVVFSGRVEAAEILGITIDVLRDWERNGLILVPRNSNGHRKYGVKEMNRLKIIRTLRNAHYSMMSILRMLNRLDQGDRNIREVLDTPGEEEDIVCAADRYITALGLAENDALKMTEMLEIMMKRTEDL</sequence>
<dbReference type="RefSeq" id="WP_346065774.1">
    <property type="nucleotide sequence ID" value="NZ_BRPJ01000073.1"/>
</dbReference>
<keyword evidence="4" id="KW-0804">Transcription</keyword>
<dbReference type="InterPro" id="IPR009061">
    <property type="entry name" value="DNA-bd_dom_put_sf"/>
</dbReference>
<evidence type="ECO:0000256" key="4">
    <source>
        <dbReference type="ARBA" id="ARBA00023163"/>
    </source>
</evidence>
<dbReference type="Pfam" id="PF13411">
    <property type="entry name" value="MerR_1"/>
    <property type="match status" value="2"/>
</dbReference>
<dbReference type="Gene3D" id="1.10.1660.10">
    <property type="match status" value="2"/>
</dbReference>
<evidence type="ECO:0000256" key="3">
    <source>
        <dbReference type="ARBA" id="ARBA00023125"/>
    </source>
</evidence>
<proteinExistence type="predicted"/>
<gene>
    <name evidence="7" type="ORF">LAD12857_33920</name>
</gene>
<name>A0ABQ5M981_9FIRM</name>
<dbReference type="PANTHER" id="PTHR30204">
    <property type="entry name" value="REDOX-CYCLING DRUG-SENSING TRANSCRIPTIONAL ACTIVATOR SOXR"/>
    <property type="match status" value="1"/>
</dbReference>
<dbReference type="PROSITE" id="PS50937">
    <property type="entry name" value="HTH_MERR_2"/>
    <property type="match status" value="2"/>
</dbReference>
<dbReference type="PANTHER" id="PTHR30204:SF69">
    <property type="entry name" value="MERR-FAMILY TRANSCRIPTIONAL REGULATOR"/>
    <property type="match status" value="1"/>
</dbReference>
<evidence type="ECO:0000256" key="2">
    <source>
        <dbReference type="ARBA" id="ARBA00023015"/>
    </source>
</evidence>
<feature type="coiled-coil region" evidence="5">
    <location>
        <begin position="98"/>
        <end position="125"/>
    </location>
</feature>
<dbReference type="EMBL" id="BRPJ01000073">
    <property type="protein sequence ID" value="GLB31469.1"/>
    <property type="molecule type" value="Genomic_DNA"/>
</dbReference>
<dbReference type="InterPro" id="IPR047057">
    <property type="entry name" value="MerR_fam"/>
</dbReference>
<keyword evidence="1" id="KW-0678">Repressor</keyword>
<protein>
    <submittedName>
        <fullName evidence="7">MerR family transcriptional regulator</fullName>
    </submittedName>
</protein>
<evidence type="ECO:0000256" key="1">
    <source>
        <dbReference type="ARBA" id="ARBA00022491"/>
    </source>
</evidence>
<evidence type="ECO:0000256" key="5">
    <source>
        <dbReference type="SAM" id="Coils"/>
    </source>
</evidence>
<dbReference type="SMART" id="SM00422">
    <property type="entry name" value="HTH_MERR"/>
    <property type="match status" value="2"/>
</dbReference>
<dbReference type="InterPro" id="IPR000551">
    <property type="entry name" value="MerR-type_HTH_dom"/>
</dbReference>
<dbReference type="CDD" id="cd00592">
    <property type="entry name" value="HTH_MerR-like"/>
    <property type="match status" value="1"/>
</dbReference>
<evidence type="ECO:0000313" key="8">
    <source>
        <dbReference type="Proteomes" id="UP001419084"/>
    </source>
</evidence>
<keyword evidence="2" id="KW-0805">Transcription regulation</keyword>
<organism evidence="7 8">
    <name type="scientific">Lacrimispora amygdalina</name>
    <dbReference type="NCBI Taxonomy" id="253257"/>
    <lineage>
        <taxon>Bacteria</taxon>
        <taxon>Bacillati</taxon>
        <taxon>Bacillota</taxon>
        <taxon>Clostridia</taxon>
        <taxon>Lachnospirales</taxon>
        <taxon>Lachnospiraceae</taxon>
        <taxon>Lacrimispora</taxon>
    </lineage>
</organism>
<dbReference type="SUPFAM" id="SSF46955">
    <property type="entry name" value="Putative DNA-binding domain"/>
    <property type="match status" value="2"/>
</dbReference>
<keyword evidence="5" id="KW-0175">Coiled coil</keyword>
<reference evidence="7 8" key="1">
    <citation type="journal article" date="2024" name="Int. J. Syst. Evol. Microbiol.">
        <title>Lacrimispora brassicae sp. nov. isolated from fermented cabbage, and proposal of Clostridium indicum Gundawar et al. 2019 and Clostridium methoxybenzovorans Mechichi et al. 1999 as heterotypic synonyms of Lacrimispora amygdalina (Parshina et al. 2003) Haas and Blanchard 2020 and Lacrimispora indolis (McClung and McCoy 1957) Haas and Blanchard 2020, respectively.</title>
        <authorList>
            <person name="Kobayashi H."/>
            <person name="Tanizawa Y."/>
            <person name="Sakamoto M."/>
            <person name="Ohkuma M."/>
            <person name="Tohno M."/>
        </authorList>
    </citation>
    <scope>NUCLEOTIDE SEQUENCE [LARGE SCALE GENOMIC DNA]</scope>
    <source>
        <strain evidence="7 8">DSM 12857</strain>
    </source>
</reference>
<accession>A0ABQ5M981</accession>
<feature type="domain" description="HTH merR-type" evidence="6">
    <location>
        <begin position="143"/>
        <end position="206"/>
    </location>
</feature>